<reference evidence="3" key="1">
    <citation type="submission" date="2005-09" db="EMBL/GenBank/DDBJ databases">
        <authorList>
            <person name="Mural R.J."/>
            <person name="Li P.W."/>
            <person name="Adams M.D."/>
            <person name="Amanatides P.G."/>
            <person name="Baden-Tillson H."/>
            <person name="Barnstead M."/>
            <person name="Chin S.H."/>
            <person name="Dew I."/>
            <person name="Evans C.A."/>
            <person name="Ferriera S."/>
            <person name="Flanigan M."/>
            <person name="Fosler C."/>
            <person name="Glodek A."/>
            <person name="Gu Z."/>
            <person name="Holt R.A."/>
            <person name="Jennings D."/>
            <person name="Kraft C.L."/>
            <person name="Lu F."/>
            <person name="Nguyen T."/>
            <person name="Nusskern D.R."/>
            <person name="Pfannkoch C.M."/>
            <person name="Sitter C."/>
            <person name="Sutton G.G."/>
            <person name="Venter J.C."/>
            <person name="Wang Z."/>
            <person name="Woodage T."/>
            <person name="Zheng X.H."/>
            <person name="Zhong F."/>
        </authorList>
    </citation>
    <scope>NUCLEOTIDE SEQUENCE [LARGE SCALE GENOMIC DNA]</scope>
    <source>
        <strain>BN</strain>
        <strain evidence="3">Sprague-Dawley</strain>
    </source>
</reference>
<keyword evidence="1" id="KW-0812">Transmembrane</keyword>
<evidence type="ECO:0000256" key="1">
    <source>
        <dbReference type="SAM" id="Phobius"/>
    </source>
</evidence>
<dbReference type="AlphaFoldDB" id="A6IRQ9"/>
<name>A6IRQ9_RAT</name>
<organism evidence="2 3">
    <name type="scientific">Rattus norvegicus</name>
    <name type="common">Rat</name>
    <dbReference type="NCBI Taxonomy" id="10116"/>
    <lineage>
        <taxon>Eukaryota</taxon>
        <taxon>Metazoa</taxon>
        <taxon>Chordata</taxon>
        <taxon>Craniata</taxon>
        <taxon>Vertebrata</taxon>
        <taxon>Euteleostomi</taxon>
        <taxon>Mammalia</taxon>
        <taxon>Eutheria</taxon>
        <taxon>Euarchontoglires</taxon>
        <taxon>Glires</taxon>
        <taxon>Rodentia</taxon>
        <taxon>Myomorpha</taxon>
        <taxon>Muroidea</taxon>
        <taxon>Muridae</taxon>
        <taxon>Murinae</taxon>
        <taxon>Rattus</taxon>
    </lineage>
</organism>
<keyword evidence="1" id="KW-0472">Membrane</keyword>
<dbReference type="Proteomes" id="UP000234681">
    <property type="component" value="Chromosome 11"/>
</dbReference>
<evidence type="ECO:0000313" key="2">
    <source>
        <dbReference type="EMBL" id="EDM11411.1"/>
    </source>
</evidence>
<protein>
    <submittedName>
        <fullName evidence="2">Uncharacterized protein</fullName>
    </submittedName>
</protein>
<dbReference type="EMBL" id="CH473967">
    <property type="protein sequence ID" value="EDM11411.1"/>
    <property type="molecule type" value="Genomic_DNA"/>
</dbReference>
<accession>A6IRQ9</accession>
<feature type="transmembrane region" description="Helical" evidence="1">
    <location>
        <begin position="51"/>
        <end position="76"/>
    </location>
</feature>
<gene>
    <name evidence="2" type="primary">RGD1311100_predicted</name>
    <name evidence="2" type="ORF">rCG_52637</name>
</gene>
<sequence>MEPGRTHIKLDPRYTADLLELLETNYSISPACFSHPPTAAQLLRELGSVEIALTIILTFFTIGSVAIFLEDAIYLYKNTLCPIKKRTLIWSSSAPTSPGPCSCSTTDPAANKWKALGLRYAGGVCVLLLWSLDPTCPHTCGNGHNLVLCRMLLPADDGHGGRLWWEGSSTKDTEGHPNEGAHRSLLLLLSLLPTPHTYQEEATVAHVGPFPVCLLQDSDEHSGPVSHS</sequence>
<evidence type="ECO:0000313" key="3">
    <source>
        <dbReference type="Proteomes" id="UP000234681"/>
    </source>
</evidence>
<proteinExistence type="predicted"/>
<keyword evidence="1" id="KW-1133">Transmembrane helix</keyword>